<dbReference type="Proteomes" id="UP000078070">
    <property type="component" value="Chromosome"/>
</dbReference>
<dbReference type="PANTHER" id="PTHR12532">
    <property type="entry name" value="TRANSLATIONAL ACTIVATOR OF CYTOCHROME C OXIDASE 1"/>
    <property type="match status" value="1"/>
</dbReference>
<dbReference type="InterPro" id="IPR049083">
    <property type="entry name" value="TACO1_YebC_N"/>
</dbReference>
<dbReference type="FunFam" id="1.10.10.200:FF:000003">
    <property type="entry name" value="Probable transcriptional regulatory protein YeeN"/>
    <property type="match status" value="1"/>
</dbReference>
<comment type="similarity">
    <text evidence="1 6">Belongs to the TACO1 family.</text>
</comment>
<accession>A0A1A9EV84</accession>
<reference evidence="10" key="1">
    <citation type="submission" date="2016-05" db="EMBL/GenBank/DDBJ databases">
        <authorList>
            <person name="Baek K."/>
            <person name="Yang S.-J."/>
        </authorList>
    </citation>
    <scope>NUCLEOTIDE SEQUENCE [LARGE SCALE GENOMIC DNA]</scope>
    <source>
        <strain evidence="10">ST58-10</strain>
    </source>
</reference>
<feature type="domain" description="TACO1/YebC-like second and third" evidence="7">
    <location>
        <begin position="79"/>
        <end position="236"/>
    </location>
</feature>
<dbReference type="InterPro" id="IPR029072">
    <property type="entry name" value="YebC-like"/>
</dbReference>
<dbReference type="GO" id="GO:0005829">
    <property type="term" value="C:cytosol"/>
    <property type="evidence" value="ECO:0007669"/>
    <property type="project" value="TreeGrafter"/>
</dbReference>
<dbReference type="Pfam" id="PF20772">
    <property type="entry name" value="TACO1_YebC_N"/>
    <property type="match status" value="1"/>
</dbReference>
<dbReference type="InterPro" id="IPR026564">
    <property type="entry name" value="Transcrip_reg_TACO1-like_dom3"/>
</dbReference>
<name>A0A1A9EV84_9GAMM</name>
<dbReference type="KEGG" id="mars:A8C75_03140"/>
<dbReference type="Pfam" id="PF01709">
    <property type="entry name" value="Transcrip_reg"/>
    <property type="match status" value="1"/>
</dbReference>
<comment type="subcellular location">
    <subcellularLocation>
        <location evidence="6">Cytoplasm</location>
    </subcellularLocation>
</comment>
<dbReference type="SUPFAM" id="SSF75625">
    <property type="entry name" value="YebC-like"/>
    <property type="match status" value="1"/>
</dbReference>
<keyword evidence="2 6" id="KW-0963">Cytoplasm</keyword>
<evidence type="ECO:0000256" key="4">
    <source>
        <dbReference type="ARBA" id="ARBA00023125"/>
    </source>
</evidence>
<dbReference type="InterPro" id="IPR017856">
    <property type="entry name" value="Integrase-like_N"/>
</dbReference>
<keyword evidence="3 6" id="KW-0805">Transcription regulation</keyword>
<sequence>MGRAYQNRKESMAKTSDMKAKVYSRYGREIYVSAKSGGTDPAGNLTLRSLIERAKKDQVPSHVIDKALEKAKGGGGEDYAAARYEGYGPGGSMAIIDCLTDNPNRTFGDVRQAFTKTKSKIGTPGSVSHMFDHAAIFVFAYDDEEAVLEALMEADVDVTDIENEDGKITVFAPNTDYFKAKMALLDRCGELDFDVDEIQFIPHAFTTVSGDDVALFERFLTMLNDLDDVQQVYHNVELS</sequence>
<evidence type="ECO:0000256" key="2">
    <source>
        <dbReference type="ARBA" id="ARBA00022490"/>
    </source>
</evidence>
<gene>
    <name evidence="9" type="ORF">A8C75_03140</name>
</gene>
<dbReference type="InterPro" id="IPR002876">
    <property type="entry name" value="Transcrip_reg_TACO1-like"/>
</dbReference>
<keyword evidence="4 6" id="KW-0238">DNA-binding</keyword>
<dbReference type="GO" id="GO:0003677">
    <property type="term" value="F:DNA binding"/>
    <property type="evidence" value="ECO:0007669"/>
    <property type="project" value="UniProtKB-UniRule"/>
</dbReference>
<evidence type="ECO:0000256" key="3">
    <source>
        <dbReference type="ARBA" id="ARBA00023015"/>
    </source>
</evidence>
<dbReference type="AlphaFoldDB" id="A0A1A9EV84"/>
<protein>
    <recommendedName>
        <fullName evidence="6">Probable transcriptional regulatory protein A8C75_03140</fullName>
    </recommendedName>
</protein>
<dbReference type="NCBIfam" id="NF009044">
    <property type="entry name" value="PRK12378.1"/>
    <property type="match status" value="1"/>
</dbReference>
<evidence type="ECO:0000256" key="1">
    <source>
        <dbReference type="ARBA" id="ARBA00008724"/>
    </source>
</evidence>
<dbReference type="Gene3D" id="1.10.10.200">
    <property type="match status" value="1"/>
</dbReference>
<dbReference type="EMBL" id="CP015839">
    <property type="protein sequence ID" value="ANG61568.1"/>
    <property type="molecule type" value="Genomic_DNA"/>
</dbReference>
<dbReference type="InterPro" id="IPR048300">
    <property type="entry name" value="TACO1_YebC-like_2nd/3rd_dom"/>
</dbReference>
<evidence type="ECO:0000256" key="5">
    <source>
        <dbReference type="ARBA" id="ARBA00023163"/>
    </source>
</evidence>
<dbReference type="RefSeq" id="WP_067377998.1">
    <property type="nucleotide sequence ID" value="NZ_CP015839.1"/>
</dbReference>
<evidence type="ECO:0000259" key="8">
    <source>
        <dbReference type="Pfam" id="PF20772"/>
    </source>
</evidence>
<dbReference type="PANTHER" id="PTHR12532:SF0">
    <property type="entry name" value="TRANSLATIONAL ACTIVATOR OF CYTOCHROME C OXIDASE 1"/>
    <property type="match status" value="1"/>
</dbReference>
<evidence type="ECO:0000259" key="7">
    <source>
        <dbReference type="Pfam" id="PF01709"/>
    </source>
</evidence>
<dbReference type="STRING" id="1821621.A8C75_03140"/>
<feature type="domain" description="TACO1/YebC-like N-terminal" evidence="8">
    <location>
        <begin position="4"/>
        <end position="74"/>
    </location>
</feature>
<organism evidence="9 10">
    <name type="scientific">Marinobacterium aestuarii</name>
    <dbReference type="NCBI Taxonomy" id="1821621"/>
    <lineage>
        <taxon>Bacteria</taxon>
        <taxon>Pseudomonadati</taxon>
        <taxon>Pseudomonadota</taxon>
        <taxon>Gammaproteobacteria</taxon>
        <taxon>Oceanospirillales</taxon>
        <taxon>Oceanospirillaceae</taxon>
        <taxon>Marinobacterium</taxon>
    </lineage>
</organism>
<evidence type="ECO:0000256" key="6">
    <source>
        <dbReference type="HAMAP-Rule" id="MF_00693"/>
    </source>
</evidence>
<dbReference type="GO" id="GO:0006355">
    <property type="term" value="P:regulation of DNA-templated transcription"/>
    <property type="evidence" value="ECO:0007669"/>
    <property type="project" value="UniProtKB-UniRule"/>
</dbReference>
<proteinExistence type="inferred from homology"/>
<dbReference type="OrthoDB" id="9781053at2"/>
<evidence type="ECO:0000313" key="10">
    <source>
        <dbReference type="Proteomes" id="UP000078070"/>
    </source>
</evidence>
<keyword evidence="5 6" id="KW-0804">Transcription</keyword>
<dbReference type="Gene3D" id="3.30.70.980">
    <property type="match status" value="2"/>
</dbReference>
<keyword evidence="10" id="KW-1185">Reference proteome</keyword>
<dbReference type="HAMAP" id="MF_00693">
    <property type="entry name" value="Transcrip_reg_TACO1"/>
    <property type="match status" value="1"/>
</dbReference>
<reference evidence="9 10" key="2">
    <citation type="journal article" date="2018" name="Int. J. Syst. Evol. Microbiol.">
        <title>Marinobacterium aestuarii sp. nov., a benzene-degrading marine bacterium isolated from estuary sediment.</title>
        <authorList>
            <person name="Bae S.S."/>
            <person name="Jung J."/>
            <person name="Chung D."/>
            <person name="Baek K."/>
        </authorList>
    </citation>
    <scope>NUCLEOTIDE SEQUENCE [LARGE SCALE GENOMIC DNA]</scope>
    <source>
        <strain evidence="9 10">ST58-10</strain>
    </source>
</reference>
<evidence type="ECO:0000313" key="9">
    <source>
        <dbReference type="EMBL" id="ANG61568.1"/>
    </source>
</evidence>